<dbReference type="RefSeq" id="WP_289510463.1">
    <property type="nucleotide sequence ID" value="NZ_JAUDEA010000001.1"/>
</dbReference>
<dbReference type="EMBL" id="JAUDEA010000001">
    <property type="protein sequence ID" value="MDM8270363.1"/>
    <property type="molecule type" value="Genomic_DNA"/>
</dbReference>
<proteinExistence type="predicted"/>
<evidence type="ECO:0000313" key="2">
    <source>
        <dbReference type="Proteomes" id="UP001529256"/>
    </source>
</evidence>
<protein>
    <submittedName>
        <fullName evidence="1">Uncharacterized protein</fullName>
    </submittedName>
</protein>
<reference evidence="2" key="2">
    <citation type="submission" date="2023-06" db="EMBL/GenBank/DDBJ databases">
        <title>Identification and characterization of horizontal gene transfer across gut microbiota members of farm animals based on homology search.</title>
        <authorList>
            <person name="Zeman M."/>
            <person name="Kubasova T."/>
            <person name="Jahodarova E."/>
            <person name="Nykrynova M."/>
            <person name="Rychlik I."/>
        </authorList>
    </citation>
    <scope>NUCLEOTIDE SEQUENCE [LARGE SCALE GENOMIC DNA]</scope>
    <source>
        <strain evidence="2">153_Feed</strain>
    </source>
</reference>
<organism evidence="1 2">
    <name type="scientific">Thermophilibacter provencensis</name>
    <dbReference type="NCBI Taxonomy" id="1852386"/>
    <lineage>
        <taxon>Bacteria</taxon>
        <taxon>Bacillati</taxon>
        <taxon>Actinomycetota</taxon>
        <taxon>Coriobacteriia</taxon>
        <taxon>Coriobacteriales</taxon>
        <taxon>Atopobiaceae</taxon>
        <taxon>Thermophilibacter</taxon>
    </lineage>
</organism>
<comment type="caution">
    <text evidence="1">The sequence shown here is derived from an EMBL/GenBank/DDBJ whole genome shotgun (WGS) entry which is preliminary data.</text>
</comment>
<dbReference type="Proteomes" id="UP001529256">
    <property type="component" value="Unassembled WGS sequence"/>
</dbReference>
<gene>
    <name evidence="1" type="ORF">QUW25_01485</name>
</gene>
<name>A0ABT7V174_9ACTN</name>
<evidence type="ECO:0000313" key="1">
    <source>
        <dbReference type="EMBL" id="MDM8270363.1"/>
    </source>
</evidence>
<sequence length="144" mass="16785">MTTQNRRTRRAPELAPVFAEDARALARVGIRLNGASAAEEHRANCIEFVRQFVTRDSCSLRTLDGTPTVSIGALREALPVAMRDARRRGDEEGLRVLERLRDDLREDERKRRIRARKWRESDRKWRAAFIAVNRRFEEQGGDRR</sequence>
<reference evidence="1 2" key="1">
    <citation type="submission" date="2023-06" db="EMBL/GenBank/DDBJ databases">
        <title>Identification and characterization of horizontal gene transfer across gut microbiota members of farm animals based on homology search.</title>
        <authorList>
            <person name="Schwarzerova J."/>
            <person name="Nykrynova M."/>
            <person name="Jureckova K."/>
            <person name="Cejkova D."/>
            <person name="Rychlik I."/>
        </authorList>
    </citation>
    <scope>NUCLEOTIDE SEQUENCE [LARGE SCALE GENOMIC DNA]</scope>
    <source>
        <strain evidence="1 2">153_Feed</strain>
    </source>
</reference>
<reference evidence="1 2" key="3">
    <citation type="submission" date="2023-06" db="EMBL/GenBank/DDBJ databases">
        <authorList>
            <person name="Zeman M."/>
            <person name="Kubasova T."/>
            <person name="Jahodarova E."/>
            <person name="Nykrynova M."/>
            <person name="Rychlik I."/>
        </authorList>
    </citation>
    <scope>NUCLEOTIDE SEQUENCE [LARGE SCALE GENOMIC DNA]</scope>
    <source>
        <strain evidence="1 2">153_Feed</strain>
    </source>
</reference>
<keyword evidence="2" id="KW-1185">Reference proteome</keyword>
<accession>A0ABT7V174</accession>